<dbReference type="GO" id="GO:0003723">
    <property type="term" value="F:RNA binding"/>
    <property type="evidence" value="ECO:0007669"/>
    <property type="project" value="UniProtKB-KW"/>
</dbReference>
<dbReference type="EMBL" id="HG937516">
    <property type="protein sequence ID" value="CDN40373.1"/>
    <property type="molecule type" value="Genomic_DNA"/>
</dbReference>
<dbReference type="KEGG" id="mamp:MAMA39_02490"/>
<gene>
    <name evidence="2" type="ORF">MAMA39_02490</name>
</gene>
<name>A0A292II80_9MOLU</name>
<evidence type="ECO:0000313" key="3">
    <source>
        <dbReference type="Proteomes" id="UP000261764"/>
    </source>
</evidence>
<organism evidence="2 3">
    <name type="scientific">Mycoplasma amphoriforme A39</name>
    <dbReference type="NCBI Taxonomy" id="572419"/>
    <lineage>
        <taxon>Bacteria</taxon>
        <taxon>Bacillati</taxon>
        <taxon>Mycoplasmatota</taxon>
        <taxon>Mollicutes</taxon>
        <taxon>Mycoplasmataceae</taxon>
        <taxon>Mycoplasma</taxon>
    </lineage>
</organism>
<dbReference type="SUPFAM" id="SSF55174">
    <property type="entry name" value="Alpha-L RNA-binding motif"/>
    <property type="match status" value="1"/>
</dbReference>
<dbReference type="Gene3D" id="3.10.290.10">
    <property type="entry name" value="RNA-binding S4 domain"/>
    <property type="match status" value="1"/>
</dbReference>
<dbReference type="RefSeq" id="WP_343251717.1">
    <property type="nucleotide sequence ID" value="NZ_HG937516.1"/>
</dbReference>
<dbReference type="InterPro" id="IPR036986">
    <property type="entry name" value="S4_RNA-bd_sf"/>
</dbReference>
<dbReference type="InterPro" id="IPR014330">
    <property type="entry name" value="RNA-bd_S4-rel_YaaA"/>
</dbReference>
<dbReference type="NCBIfam" id="TIGR02988">
    <property type="entry name" value="YaaA_near_RecF"/>
    <property type="match status" value="1"/>
</dbReference>
<dbReference type="Proteomes" id="UP000261764">
    <property type="component" value="Chromosome I"/>
</dbReference>
<accession>A0A292II80</accession>
<protein>
    <submittedName>
        <fullName evidence="2">Uncharacterized protein</fullName>
    </submittedName>
</protein>
<dbReference type="AlphaFoldDB" id="A0A292II80"/>
<evidence type="ECO:0000256" key="1">
    <source>
        <dbReference type="PROSITE-ProRule" id="PRU00182"/>
    </source>
</evidence>
<keyword evidence="1" id="KW-0694">RNA-binding</keyword>
<keyword evidence="3" id="KW-1185">Reference proteome</keyword>
<sequence length="70" mass="8115">MNQIVKLKTQFITLGQLLKLINKISTGGEVKNFISTHQIIINEEIEKRRGRKLYEGDIVEIDDEAFQISR</sequence>
<proteinExistence type="predicted"/>
<evidence type="ECO:0000313" key="2">
    <source>
        <dbReference type="EMBL" id="CDN40373.1"/>
    </source>
</evidence>
<dbReference type="Pfam" id="PF13275">
    <property type="entry name" value="S4_2"/>
    <property type="match status" value="1"/>
</dbReference>
<reference evidence="2 3" key="1">
    <citation type="journal article" date="2015" name="Clin. Infect. Dis.">
        <title>Genomic Investigations unmask Mycoplasma amphoriforme, a new respiratory pathogen.</title>
        <authorList>
            <person name="Gillespie S.H."/>
            <person name="Ling C.L."/>
            <person name="Oravcova K."/>
            <person name="Pinheiro M."/>
            <person name="Wells L."/>
            <person name="Bryant J.M."/>
            <person name="McHugh T.D."/>
            <person name="Bebear C."/>
            <person name="Webster D."/>
            <person name="Harris S.R."/>
            <person name="Seth-Smith H.M."/>
            <person name="Thomson N.R."/>
        </authorList>
    </citation>
    <scope>NUCLEOTIDE SEQUENCE [LARGE SCALE GENOMIC DNA]</scope>
    <source>
        <strain evidence="2 3">A39</strain>
    </source>
</reference>
<dbReference type="PROSITE" id="PS50889">
    <property type="entry name" value="S4"/>
    <property type="match status" value="1"/>
</dbReference>